<keyword evidence="8" id="KW-0547">Nucleotide-binding</keyword>
<feature type="transmembrane region" description="Helical" evidence="14">
    <location>
        <begin position="20"/>
        <end position="40"/>
    </location>
</feature>
<dbReference type="InterPro" id="IPR005467">
    <property type="entry name" value="His_kinase_dom"/>
</dbReference>
<dbReference type="Pfam" id="PF00512">
    <property type="entry name" value="HisKA"/>
    <property type="match status" value="1"/>
</dbReference>
<dbReference type="GO" id="GO:0005886">
    <property type="term" value="C:plasma membrane"/>
    <property type="evidence" value="ECO:0007669"/>
    <property type="project" value="UniProtKB-SubCell"/>
</dbReference>
<dbReference type="EC" id="2.7.13.3" evidence="3"/>
<evidence type="ECO:0000256" key="2">
    <source>
        <dbReference type="ARBA" id="ARBA00004651"/>
    </source>
</evidence>
<accession>H3SCX6</accession>
<keyword evidence="13 14" id="KW-0472">Membrane</keyword>
<dbReference type="InterPro" id="IPR003660">
    <property type="entry name" value="HAMP_dom"/>
</dbReference>
<evidence type="ECO:0000259" key="16">
    <source>
        <dbReference type="PROSITE" id="PS50885"/>
    </source>
</evidence>
<protein>
    <recommendedName>
        <fullName evidence="3">histidine kinase</fullName>
        <ecNumber evidence="3">2.7.13.3</ecNumber>
    </recommendedName>
</protein>
<feature type="transmembrane region" description="Helical" evidence="14">
    <location>
        <begin position="46"/>
        <end position="69"/>
    </location>
</feature>
<dbReference type="SMART" id="SM00388">
    <property type="entry name" value="HisKA"/>
    <property type="match status" value="1"/>
</dbReference>
<evidence type="ECO:0000256" key="11">
    <source>
        <dbReference type="ARBA" id="ARBA00022989"/>
    </source>
</evidence>
<dbReference type="InterPro" id="IPR003661">
    <property type="entry name" value="HisK_dim/P_dom"/>
</dbReference>
<keyword evidence="4" id="KW-1003">Cell membrane</keyword>
<dbReference type="AlphaFoldDB" id="H3SCX6"/>
<dbReference type="Pfam" id="PF02518">
    <property type="entry name" value="HATPase_c"/>
    <property type="match status" value="1"/>
</dbReference>
<dbReference type="CDD" id="cd06225">
    <property type="entry name" value="HAMP"/>
    <property type="match status" value="1"/>
</dbReference>
<evidence type="ECO:0000256" key="7">
    <source>
        <dbReference type="ARBA" id="ARBA00022692"/>
    </source>
</evidence>
<dbReference type="InterPro" id="IPR050398">
    <property type="entry name" value="HssS/ArlS-like"/>
</dbReference>
<evidence type="ECO:0000256" key="4">
    <source>
        <dbReference type="ARBA" id="ARBA00022475"/>
    </source>
</evidence>
<keyword evidence="7 14" id="KW-0812">Transmembrane</keyword>
<dbReference type="PROSITE" id="PS50109">
    <property type="entry name" value="HIS_KIN"/>
    <property type="match status" value="1"/>
</dbReference>
<keyword evidence="11 14" id="KW-1133">Transmembrane helix</keyword>
<comment type="subcellular location">
    <subcellularLocation>
        <location evidence="2">Cell membrane</location>
        <topology evidence="2">Multi-pass membrane protein</topology>
    </subcellularLocation>
</comment>
<feature type="domain" description="Histidine kinase" evidence="15">
    <location>
        <begin position="138"/>
        <end position="356"/>
    </location>
</feature>
<dbReference type="SMART" id="SM00387">
    <property type="entry name" value="HATPase_c"/>
    <property type="match status" value="1"/>
</dbReference>
<evidence type="ECO:0000256" key="1">
    <source>
        <dbReference type="ARBA" id="ARBA00000085"/>
    </source>
</evidence>
<evidence type="ECO:0000256" key="13">
    <source>
        <dbReference type="ARBA" id="ARBA00023136"/>
    </source>
</evidence>
<dbReference type="SUPFAM" id="SSF158472">
    <property type="entry name" value="HAMP domain-like"/>
    <property type="match status" value="1"/>
</dbReference>
<evidence type="ECO:0000256" key="3">
    <source>
        <dbReference type="ARBA" id="ARBA00012438"/>
    </source>
</evidence>
<dbReference type="PANTHER" id="PTHR45528">
    <property type="entry name" value="SENSOR HISTIDINE KINASE CPXA"/>
    <property type="match status" value="1"/>
</dbReference>
<dbReference type="Proteomes" id="UP000003900">
    <property type="component" value="Unassembled WGS sequence"/>
</dbReference>
<dbReference type="InterPro" id="IPR036097">
    <property type="entry name" value="HisK_dim/P_sf"/>
</dbReference>
<comment type="catalytic activity">
    <reaction evidence="1">
        <text>ATP + protein L-histidine = ADP + protein N-phospho-L-histidine.</text>
        <dbReference type="EC" id="2.7.13.3"/>
    </reaction>
</comment>
<dbReference type="PRINTS" id="PR00344">
    <property type="entry name" value="BCTRLSENSOR"/>
</dbReference>
<dbReference type="SUPFAM" id="SSF55874">
    <property type="entry name" value="ATPase domain of HSP90 chaperone/DNA topoisomerase II/histidine kinase"/>
    <property type="match status" value="1"/>
</dbReference>
<evidence type="ECO:0000256" key="14">
    <source>
        <dbReference type="SAM" id="Phobius"/>
    </source>
</evidence>
<dbReference type="InterPro" id="IPR003594">
    <property type="entry name" value="HATPase_dom"/>
</dbReference>
<dbReference type="PROSITE" id="PS50885">
    <property type="entry name" value="HAMP"/>
    <property type="match status" value="1"/>
</dbReference>
<dbReference type="SMART" id="SM00304">
    <property type="entry name" value="HAMP"/>
    <property type="match status" value="1"/>
</dbReference>
<dbReference type="CDD" id="cd00075">
    <property type="entry name" value="HATPase"/>
    <property type="match status" value="1"/>
</dbReference>
<dbReference type="PATRIC" id="fig|1131935.3.peg.1388"/>
<dbReference type="CDD" id="cd00082">
    <property type="entry name" value="HisKA"/>
    <property type="match status" value="1"/>
</dbReference>
<dbReference type="Gene3D" id="1.10.287.130">
    <property type="match status" value="1"/>
</dbReference>
<evidence type="ECO:0000256" key="5">
    <source>
        <dbReference type="ARBA" id="ARBA00022553"/>
    </source>
</evidence>
<name>H3SCX6_9BACL</name>
<dbReference type="RefSeq" id="WP_006675882.1">
    <property type="nucleotide sequence ID" value="NZ_AHKH01000012.1"/>
</dbReference>
<dbReference type="FunFam" id="1.10.287.130:FF:000008">
    <property type="entry name" value="Two-component sensor histidine kinase"/>
    <property type="match status" value="1"/>
</dbReference>
<organism evidence="17 18">
    <name type="scientific">Paenibacillus dendritiformis C454</name>
    <dbReference type="NCBI Taxonomy" id="1131935"/>
    <lineage>
        <taxon>Bacteria</taxon>
        <taxon>Bacillati</taxon>
        <taxon>Bacillota</taxon>
        <taxon>Bacilli</taxon>
        <taxon>Bacillales</taxon>
        <taxon>Paenibacillaceae</taxon>
        <taxon>Paenibacillus</taxon>
    </lineage>
</organism>
<evidence type="ECO:0000256" key="8">
    <source>
        <dbReference type="ARBA" id="ARBA00022741"/>
    </source>
</evidence>
<dbReference type="FunFam" id="3.30.565.10:FF:000013">
    <property type="entry name" value="Two-component sensor histidine kinase"/>
    <property type="match status" value="1"/>
</dbReference>
<keyword evidence="10" id="KW-0067">ATP-binding</keyword>
<dbReference type="EMBL" id="AHKH01000012">
    <property type="protein sequence ID" value="EHQ63050.1"/>
    <property type="molecule type" value="Genomic_DNA"/>
</dbReference>
<evidence type="ECO:0000313" key="17">
    <source>
        <dbReference type="EMBL" id="EHQ63050.1"/>
    </source>
</evidence>
<sequence>MINKLVTLFHIRKSIRGAILWRFVLSLLLTVLIMILFNHIKNHYPIAPYIAVLDIFIFAGLFTALFFYFTRPIVHDVMTLAEGLHVISQGDLTYRVPAEREDELGRVADSINAMAEALMLQQANEREQEQAKMALITGISHDLRTPLTSIIGYLDLLTNKSYQDTEEQERFIHNTYKKAIHLKYLIDDLFEYTRLTSTDAKLQKEPVDLRELLEQLLVEFEPIAQEYGVHMHWQLEPAPALVQVDSEKIIRALDNLLLNALKFSIKPGDIYVSFQSGNGHLRVAIENEGKPITAEQEKHLFERFYKADDSRTAHAIQSGSGLGLSIAKNIVELHGGTITLRHEHGHFTFTVRLPKP</sequence>
<dbReference type="Pfam" id="PF00672">
    <property type="entry name" value="HAMP"/>
    <property type="match status" value="1"/>
</dbReference>
<dbReference type="STRING" id="1131935.PDENDC454_06855"/>
<dbReference type="PANTHER" id="PTHR45528:SF8">
    <property type="entry name" value="HISTIDINE KINASE"/>
    <property type="match status" value="1"/>
</dbReference>
<keyword evidence="18" id="KW-1185">Reference proteome</keyword>
<feature type="domain" description="HAMP" evidence="16">
    <location>
        <begin position="71"/>
        <end position="123"/>
    </location>
</feature>
<evidence type="ECO:0000259" key="15">
    <source>
        <dbReference type="PROSITE" id="PS50109"/>
    </source>
</evidence>
<keyword evidence="12" id="KW-0902">Two-component regulatory system</keyword>
<dbReference type="GO" id="GO:0005524">
    <property type="term" value="F:ATP binding"/>
    <property type="evidence" value="ECO:0007669"/>
    <property type="project" value="UniProtKB-KW"/>
</dbReference>
<dbReference type="SUPFAM" id="SSF47384">
    <property type="entry name" value="Homodimeric domain of signal transducing histidine kinase"/>
    <property type="match status" value="1"/>
</dbReference>
<evidence type="ECO:0000256" key="10">
    <source>
        <dbReference type="ARBA" id="ARBA00022840"/>
    </source>
</evidence>
<evidence type="ECO:0000256" key="6">
    <source>
        <dbReference type="ARBA" id="ARBA00022679"/>
    </source>
</evidence>
<evidence type="ECO:0000256" key="9">
    <source>
        <dbReference type="ARBA" id="ARBA00022777"/>
    </source>
</evidence>
<dbReference type="Gene3D" id="3.30.565.10">
    <property type="entry name" value="Histidine kinase-like ATPase, C-terminal domain"/>
    <property type="match status" value="1"/>
</dbReference>
<dbReference type="Gene3D" id="6.10.340.10">
    <property type="match status" value="1"/>
</dbReference>
<keyword evidence="9 17" id="KW-0418">Kinase</keyword>
<comment type="caution">
    <text evidence="17">The sequence shown here is derived from an EMBL/GenBank/DDBJ whole genome shotgun (WGS) entry which is preliminary data.</text>
</comment>
<evidence type="ECO:0000256" key="12">
    <source>
        <dbReference type="ARBA" id="ARBA00023012"/>
    </source>
</evidence>
<proteinExistence type="predicted"/>
<dbReference type="InterPro" id="IPR036890">
    <property type="entry name" value="HATPase_C_sf"/>
</dbReference>
<dbReference type="GO" id="GO:0000155">
    <property type="term" value="F:phosphorelay sensor kinase activity"/>
    <property type="evidence" value="ECO:0007669"/>
    <property type="project" value="InterPro"/>
</dbReference>
<keyword evidence="6" id="KW-0808">Transferase</keyword>
<gene>
    <name evidence="17" type="ORF">PDENDC454_06855</name>
</gene>
<dbReference type="InterPro" id="IPR004358">
    <property type="entry name" value="Sig_transdc_His_kin-like_C"/>
</dbReference>
<keyword evidence="5" id="KW-0597">Phosphoprotein</keyword>
<evidence type="ECO:0000313" key="18">
    <source>
        <dbReference type="Proteomes" id="UP000003900"/>
    </source>
</evidence>
<reference evidence="17 18" key="1">
    <citation type="journal article" date="2012" name="J. Bacteriol.">
        <title>Genome Sequence of the Pattern-Forming Social Bacterium Paenibacillus dendritiformis C454 Chiral Morphotype.</title>
        <authorList>
            <person name="Sirota-Madi A."/>
            <person name="Olender T."/>
            <person name="Helman Y."/>
            <person name="Brainis I."/>
            <person name="Finkelshtein A."/>
            <person name="Roth D."/>
            <person name="Hagai E."/>
            <person name="Leshkowitz D."/>
            <person name="Brodsky L."/>
            <person name="Galatenko V."/>
            <person name="Nikolaev V."/>
            <person name="Gutnick D.L."/>
            <person name="Lancet D."/>
            <person name="Ben-Jacob E."/>
        </authorList>
    </citation>
    <scope>NUCLEOTIDE SEQUENCE [LARGE SCALE GENOMIC DNA]</scope>
    <source>
        <strain evidence="17 18">C454</strain>
    </source>
</reference>